<feature type="compositionally biased region" description="Basic and acidic residues" evidence="1">
    <location>
        <begin position="759"/>
        <end position="794"/>
    </location>
</feature>
<feature type="region of interest" description="Disordered" evidence="1">
    <location>
        <begin position="824"/>
        <end position="913"/>
    </location>
</feature>
<evidence type="ECO:0000313" key="2">
    <source>
        <dbReference type="EMBL" id="KAK8890948.1"/>
    </source>
</evidence>
<comment type="caution">
    <text evidence="2">The sequence shown here is derived from an EMBL/GenBank/DDBJ whole genome shotgun (WGS) entry which is preliminary data.</text>
</comment>
<organism evidence="2 3">
    <name type="scientific">Tritrichomonas musculus</name>
    <dbReference type="NCBI Taxonomy" id="1915356"/>
    <lineage>
        <taxon>Eukaryota</taxon>
        <taxon>Metamonada</taxon>
        <taxon>Parabasalia</taxon>
        <taxon>Tritrichomonadida</taxon>
        <taxon>Tritrichomonadidae</taxon>
        <taxon>Tritrichomonas</taxon>
    </lineage>
</organism>
<feature type="compositionally biased region" description="Polar residues" evidence="1">
    <location>
        <begin position="585"/>
        <end position="599"/>
    </location>
</feature>
<evidence type="ECO:0000313" key="3">
    <source>
        <dbReference type="Proteomes" id="UP001470230"/>
    </source>
</evidence>
<evidence type="ECO:0000256" key="1">
    <source>
        <dbReference type="SAM" id="MobiDB-lite"/>
    </source>
</evidence>
<feature type="compositionally biased region" description="Low complexity" evidence="1">
    <location>
        <begin position="845"/>
        <end position="863"/>
    </location>
</feature>
<feature type="region of interest" description="Disordered" evidence="1">
    <location>
        <begin position="539"/>
        <end position="682"/>
    </location>
</feature>
<name>A0ABR2KIG1_9EUKA</name>
<feature type="compositionally biased region" description="Polar residues" evidence="1">
    <location>
        <begin position="871"/>
        <end position="880"/>
    </location>
</feature>
<feature type="compositionally biased region" description="Basic and acidic residues" evidence="1">
    <location>
        <begin position="673"/>
        <end position="682"/>
    </location>
</feature>
<feature type="compositionally biased region" description="Basic residues" evidence="1">
    <location>
        <begin position="729"/>
        <end position="746"/>
    </location>
</feature>
<proteinExistence type="predicted"/>
<reference evidence="2 3" key="1">
    <citation type="submission" date="2024-04" db="EMBL/GenBank/DDBJ databases">
        <title>Tritrichomonas musculus Genome.</title>
        <authorList>
            <person name="Alves-Ferreira E."/>
            <person name="Grigg M."/>
            <person name="Lorenzi H."/>
            <person name="Galac M."/>
        </authorList>
    </citation>
    <scope>NUCLEOTIDE SEQUENCE [LARGE SCALE GENOMIC DNA]</scope>
    <source>
        <strain evidence="2 3">EAF2021</strain>
    </source>
</reference>
<dbReference type="Proteomes" id="UP001470230">
    <property type="component" value="Unassembled WGS sequence"/>
</dbReference>
<feature type="region of interest" description="Disordered" evidence="1">
    <location>
        <begin position="726"/>
        <end position="802"/>
    </location>
</feature>
<gene>
    <name evidence="2" type="ORF">M9Y10_028149</name>
</gene>
<accession>A0ABR2KIG1</accession>
<keyword evidence="3" id="KW-1185">Reference proteome</keyword>
<sequence length="927" mass="106611">MTNSLSHQAKKAMNLILKPYEKIATDQYANILSQVTEEKEQFFLCLISIMIESPNSMNYSLVYISNKIQYQNEKSTKSEQDKNSNHQLQYIAPKDFLTCLPQEILVSFWTNLCNYYMETQNLQINLNMLIDLIPTFFDKKILESLLLLKDGSFLIINYMQKLMNQKLDELSEIIIENGSDEQIKLLIPFIISHESSPQIIENWLRNHIDEYNKNNNSKYELALASALSSYKCAKLLPTTIDLILVNFFNGKFSLNSSIFESFVFYTQRNVRLFDRKRFSTSEDFFMTFFSNFILIRPELFKGDIICPKMFTSMINSNIQIPPFALSLFFRHLDDFLLKYIAKQFIINKDYINYLKRCYKKSIKTNPNSYLRKVLDYSIMALFLKTSSNDSLSYPIVIDMIGKIKTPREEFSHFVFIKIAKMFSNPTHRSAALGIIDNWKKDEISLITKLLLSVFNTQNINVLINVEETICKRGGHAITALYNLASSSEFCSEKVRKTLLVSIIQKLVSKINVEKLKPRSYMPKPLYDLISCHTKPIDSNDTLIDLNSPSRSHSRSKSKMKANTELNEQTDQPLQPPPPLPSLSPRSGSKTSADNFSPQDSPKVKSRSKSRRTGESEVNEELPQKHRTRTRTVSTSNLSALKESLPQAPLSPSKSHTRRSRHSHASEVELNPPQKEKQEGIANEDKKCKLTNIQIENFLIEIITNKSSNKVETKEVVNRILNRIDTLDRRHSRHHHGKSSRSHKHSKEKREDNIINDADQPEKQEIKSPKVDENQEQKNENVEDQVENKEEDQIKLNEVSQENEGSGLYNVVGNVMKMLFGGFGSSTSNKDEISRNRRSSLPPSQSHNTEINNIINNDNYSNANSKDKPTKVEQTAKTQQIFEEIDISSDENMAFPDEDYSSTSESGYSDLDLSNFDFEISENENLSI</sequence>
<protein>
    <submittedName>
        <fullName evidence="2">Uncharacterized protein</fullName>
    </submittedName>
</protein>
<dbReference type="EMBL" id="JAPFFF010000004">
    <property type="protein sequence ID" value="KAK8890948.1"/>
    <property type="molecule type" value="Genomic_DNA"/>
</dbReference>